<feature type="region of interest" description="Disordered" evidence="1">
    <location>
        <begin position="1"/>
        <end position="32"/>
    </location>
</feature>
<evidence type="ECO:0000313" key="3">
    <source>
        <dbReference type="Proteomes" id="UP000281406"/>
    </source>
</evidence>
<dbReference type="Proteomes" id="UP000281406">
    <property type="component" value="Unassembled WGS sequence"/>
</dbReference>
<dbReference type="AlphaFoldDB" id="A0A3N0XK50"/>
<name>A0A3N0XK50_ANAGA</name>
<dbReference type="EMBL" id="RJVU01071825">
    <property type="protein sequence ID" value="ROI42808.1"/>
    <property type="molecule type" value="Genomic_DNA"/>
</dbReference>
<accession>A0A3N0XK50</accession>
<protein>
    <submittedName>
        <fullName evidence="2">Uncharacterized protein</fullName>
    </submittedName>
</protein>
<evidence type="ECO:0000256" key="1">
    <source>
        <dbReference type="SAM" id="MobiDB-lite"/>
    </source>
</evidence>
<evidence type="ECO:0000313" key="2">
    <source>
        <dbReference type="EMBL" id="ROI42808.1"/>
    </source>
</evidence>
<organism evidence="2 3">
    <name type="scientific">Anabarilius grahami</name>
    <name type="common">Kanglang fish</name>
    <name type="synonym">Barilius grahami</name>
    <dbReference type="NCBI Taxonomy" id="495550"/>
    <lineage>
        <taxon>Eukaryota</taxon>
        <taxon>Metazoa</taxon>
        <taxon>Chordata</taxon>
        <taxon>Craniata</taxon>
        <taxon>Vertebrata</taxon>
        <taxon>Euteleostomi</taxon>
        <taxon>Actinopterygii</taxon>
        <taxon>Neopterygii</taxon>
        <taxon>Teleostei</taxon>
        <taxon>Ostariophysi</taxon>
        <taxon>Cypriniformes</taxon>
        <taxon>Xenocyprididae</taxon>
        <taxon>Xenocypridinae</taxon>
        <taxon>Xenocypridinae incertae sedis</taxon>
        <taxon>Anabarilius</taxon>
    </lineage>
</organism>
<gene>
    <name evidence="2" type="ORF">DPX16_7085</name>
</gene>
<feature type="compositionally biased region" description="Polar residues" evidence="1">
    <location>
        <begin position="14"/>
        <end position="31"/>
    </location>
</feature>
<proteinExistence type="predicted"/>
<reference evidence="2 3" key="1">
    <citation type="submission" date="2018-10" db="EMBL/GenBank/DDBJ databases">
        <title>Genome assembly for a Yunnan-Guizhou Plateau 3E fish, Anabarilius grahami (Regan), and its evolutionary and genetic applications.</title>
        <authorList>
            <person name="Jiang W."/>
        </authorList>
    </citation>
    <scope>NUCLEOTIDE SEQUENCE [LARGE SCALE GENOMIC DNA]</scope>
    <source>
        <strain evidence="2">AG-KIZ</strain>
        <tissue evidence="2">Muscle</tissue>
    </source>
</reference>
<comment type="caution">
    <text evidence="2">The sequence shown here is derived from an EMBL/GenBank/DDBJ whole genome shotgun (WGS) entry which is preliminary data.</text>
</comment>
<feature type="compositionally biased region" description="Polar residues" evidence="1">
    <location>
        <begin position="163"/>
        <end position="180"/>
    </location>
</feature>
<feature type="region of interest" description="Disordered" evidence="1">
    <location>
        <begin position="163"/>
        <end position="184"/>
    </location>
</feature>
<keyword evidence="3" id="KW-1185">Reference proteome</keyword>
<sequence>MDCHPSGFARLPSPSGTTLAHRSSGSTSELRASSRALTLHPSGFTGPLIPASLSSLPPSLPWSAKPTFPPRSPCLQLRRGPPASITEDILMEFVGMNWSPAHTPVAEIQVVSVSQFLCPASAGSLQSLSSFSGGTTLLLGSAASSLPVSSSALACGFLRSTSSLQDPDSTSALQPISSTMDCHPSGSAGSLVPLPPPWSIVALAPPQNSESAAALQPSTPLAPQGLSFSPVPLLSSLHLHLHPGLPSPRFHIGRPACSSTVALQAFVVTLTLWLHLGHHLHRLHLSQSSPWFSPASLPRFYRFHHGSASCH</sequence>